<keyword evidence="4" id="KW-1185">Reference proteome</keyword>
<feature type="compositionally biased region" description="Basic and acidic residues" evidence="1">
    <location>
        <begin position="172"/>
        <end position="188"/>
    </location>
</feature>
<gene>
    <name evidence="3" type="ORF">POM88_034175</name>
</gene>
<feature type="compositionally biased region" description="Basic and acidic residues" evidence="1">
    <location>
        <begin position="198"/>
        <end position="211"/>
    </location>
</feature>
<dbReference type="InterPro" id="IPR009057">
    <property type="entry name" value="Homeodomain-like_sf"/>
</dbReference>
<feature type="compositionally biased region" description="Basic and acidic residues" evidence="1">
    <location>
        <begin position="271"/>
        <end position="283"/>
    </location>
</feature>
<dbReference type="Proteomes" id="UP001237642">
    <property type="component" value="Unassembled WGS sequence"/>
</dbReference>
<dbReference type="SMART" id="SM00717">
    <property type="entry name" value="SANT"/>
    <property type="match status" value="3"/>
</dbReference>
<feature type="region of interest" description="Disordered" evidence="1">
    <location>
        <begin position="85"/>
        <end position="144"/>
    </location>
</feature>
<evidence type="ECO:0000313" key="3">
    <source>
        <dbReference type="EMBL" id="KAK1368083.1"/>
    </source>
</evidence>
<dbReference type="PANTHER" id="PTHR47430:SF4">
    <property type="entry name" value="GB|AAC33480.1"/>
    <property type="match status" value="1"/>
</dbReference>
<feature type="domain" description="Myb-like" evidence="2">
    <location>
        <begin position="483"/>
        <end position="532"/>
    </location>
</feature>
<evidence type="ECO:0000259" key="2">
    <source>
        <dbReference type="PROSITE" id="PS50090"/>
    </source>
</evidence>
<dbReference type="PROSITE" id="PS50090">
    <property type="entry name" value="MYB_LIKE"/>
    <property type="match status" value="2"/>
</dbReference>
<feature type="compositionally biased region" description="Basic residues" evidence="1">
    <location>
        <begin position="336"/>
        <end position="345"/>
    </location>
</feature>
<feature type="domain" description="Myb-like" evidence="2">
    <location>
        <begin position="534"/>
        <end position="600"/>
    </location>
</feature>
<organism evidence="3 4">
    <name type="scientific">Heracleum sosnowskyi</name>
    <dbReference type="NCBI Taxonomy" id="360622"/>
    <lineage>
        <taxon>Eukaryota</taxon>
        <taxon>Viridiplantae</taxon>
        <taxon>Streptophyta</taxon>
        <taxon>Embryophyta</taxon>
        <taxon>Tracheophyta</taxon>
        <taxon>Spermatophyta</taxon>
        <taxon>Magnoliopsida</taxon>
        <taxon>eudicotyledons</taxon>
        <taxon>Gunneridae</taxon>
        <taxon>Pentapetalae</taxon>
        <taxon>asterids</taxon>
        <taxon>campanulids</taxon>
        <taxon>Apiales</taxon>
        <taxon>Apiaceae</taxon>
        <taxon>Apioideae</taxon>
        <taxon>apioid superclade</taxon>
        <taxon>Tordylieae</taxon>
        <taxon>Tordyliinae</taxon>
        <taxon>Heracleum</taxon>
    </lineage>
</organism>
<reference evidence="3" key="1">
    <citation type="submission" date="2023-02" db="EMBL/GenBank/DDBJ databases">
        <title>Genome of toxic invasive species Heracleum sosnowskyi carries increased number of genes despite the absence of recent whole-genome duplications.</title>
        <authorList>
            <person name="Schelkunov M."/>
            <person name="Shtratnikova V."/>
            <person name="Makarenko M."/>
            <person name="Klepikova A."/>
            <person name="Omelchenko D."/>
            <person name="Novikova G."/>
            <person name="Obukhova E."/>
            <person name="Bogdanov V."/>
            <person name="Penin A."/>
            <person name="Logacheva M."/>
        </authorList>
    </citation>
    <scope>NUCLEOTIDE SEQUENCE</scope>
    <source>
        <strain evidence="3">Hsosn_3</strain>
        <tissue evidence="3">Leaf</tissue>
    </source>
</reference>
<sequence length="694" mass="80468">MQVFLDNLWESSSVNFARLPQFVSLIIAILEVRSGEAGQRDYVNMSKRVGESEVVGKSGKKSKRSEKVEMDGIGVRTVVEEDGLGKVEKKSKKSKKKEMGGVEEMNDRTDVELEKKLESGVRKKKKKSKGNDMVAGEESVNGESFVQIDTDKQLEKVKKKKNKGNIVSGEEPGNKESIEKFDAENRSEKVKKKKKEKRMLVSREEVTDRVDAVVTEEASLNKRGKKLKNVNENQVPLDSSPNDTQDEDNTVEKRKKKKTKRRSFGTSENSDTLKEKPETKAEENSNVVGNVEKKKIKKRKRSVEEDDNDKEKKNSARREDVDNSLVDDGMVAIEKVKKKKKKRKNEKITDKDQDSRKAQDIEATNVSKKEKTKSVDNDHNNPKSKEKKKVRFSNDNEVFPSSDEENEKGRLVQGKRFTPEEDEIVMAAVQKYIESHCLGEKGLEMVLNCKSHRQVRNCWKEIAVALPHRPKVAVYYRAHILFEGRGERHKWTEEEKKMLLEHYEKHGSNWKLLAKEFKRHRFHVKDTWRRIKMERKRGHWSQEEYQKLFDYVNIDLQAKVNEEKKSKHGMLRDNICWGAISDRLSTRGDSLCCIKWYNQLTSSMVAEGIWDVADDYRLIDALFKLDACCIDDVDWDYLIERSGDVCRKRWDQMVLHIGEHKVKSFAEQVEVLANRYCPELLEAREVWDSKPLVP</sequence>
<feature type="compositionally biased region" description="Basic and acidic residues" evidence="1">
    <location>
        <begin position="367"/>
        <end position="384"/>
    </location>
</feature>
<reference evidence="3" key="2">
    <citation type="submission" date="2023-05" db="EMBL/GenBank/DDBJ databases">
        <authorList>
            <person name="Schelkunov M.I."/>
        </authorList>
    </citation>
    <scope>NUCLEOTIDE SEQUENCE</scope>
    <source>
        <strain evidence="3">Hsosn_3</strain>
        <tissue evidence="3">Leaf</tissue>
    </source>
</reference>
<accession>A0AAD8HKS5</accession>
<proteinExistence type="predicted"/>
<evidence type="ECO:0000313" key="4">
    <source>
        <dbReference type="Proteomes" id="UP001237642"/>
    </source>
</evidence>
<feature type="compositionally biased region" description="Polar residues" evidence="1">
    <location>
        <begin position="230"/>
        <end position="243"/>
    </location>
</feature>
<protein>
    <submittedName>
        <fullName evidence="3">RNA polymerase I termination factor</fullName>
    </submittedName>
</protein>
<dbReference type="InterPro" id="IPR001005">
    <property type="entry name" value="SANT/Myb"/>
</dbReference>
<feature type="region of interest" description="Disordered" evidence="1">
    <location>
        <begin position="158"/>
        <end position="410"/>
    </location>
</feature>
<feature type="compositionally biased region" description="Basic and acidic residues" evidence="1">
    <location>
        <begin position="346"/>
        <end position="360"/>
    </location>
</feature>
<dbReference type="Gene3D" id="1.10.10.60">
    <property type="entry name" value="Homeodomain-like"/>
    <property type="match status" value="2"/>
</dbReference>
<dbReference type="SUPFAM" id="SSF46689">
    <property type="entry name" value="Homeodomain-like"/>
    <property type="match status" value="1"/>
</dbReference>
<dbReference type="EMBL" id="JAUIZM010000008">
    <property type="protein sequence ID" value="KAK1368083.1"/>
    <property type="molecule type" value="Genomic_DNA"/>
</dbReference>
<evidence type="ECO:0000256" key="1">
    <source>
        <dbReference type="SAM" id="MobiDB-lite"/>
    </source>
</evidence>
<dbReference type="Pfam" id="PF13921">
    <property type="entry name" value="Myb_DNA-bind_6"/>
    <property type="match status" value="1"/>
</dbReference>
<feature type="compositionally biased region" description="Basic and acidic residues" evidence="1">
    <location>
        <begin position="97"/>
        <end position="121"/>
    </location>
</feature>
<dbReference type="AlphaFoldDB" id="A0AAD8HKS5"/>
<feature type="compositionally biased region" description="Basic and acidic residues" evidence="1">
    <location>
        <begin position="309"/>
        <end position="321"/>
    </location>
</feature>
<feature type="compositionally biased region" description="Basic residues" evidence="1">
    <location>
        <begin position="253"/>
        <end position="263"/>
    </location>
</feature>
<comment type="caution">
    <text evidence="3">The sequence shown here is derived from an EMBL/GenBank/DDBJ whole genome shotgun (WGS) entry which is preliminary data.</text>
</comment>
<dbReference type="PANTHER" id="PTHR47430">
    <property type="entry name" value="GB|AAC33480.1"/>
    <property type="match status" value="1"/>
</dbReference>
<name>A0AAD8HKS5_9APIA</name>